<evidence type="ECO:0000256" key="3">
    <source>
        <dbReference type="ARBA" id="ARBA00023082"/>
    </source>
</evidence>
<sequence>MTQPKTIHIDEINRIKRLKEGCTRTFQDIYTHFRHPVYSYLVKKTQSEENAKEIMQLTFIKFWRYCSHLSPELPITTQLFRITRTCLIDFLREKAHERAVKLSLSHDLSHRIDPELPPLSNLAYEDLIKHLDNLPPIRKKVFYLSKVEGYSNKEIAAQMNISVKTVEDHMTKALKKLRSSIVFPILLIISQF</sequence>
<dbReference type="PRINTS" id="PR00038">
    <property type="entry name" value="HTHLUXR"/>
</dbReference>
<dbReference type="InterPro" id="IPR013324">
    <property type="entry name" value="RNA_pol_sigma_r3/r4-like"/>
</dbReference>
<evidence type="ECO:0000313" key="7">
    <source>
        <dbReference type="Proteomes" id="UP001589774"/>
    </source>
</evidence>
<evidence type="ECO:0000256" key="2">
    <source>
        <dbReference type="ARBA" id="ARBA00023015"/>
    </source>
</evidence>
<dbReference type="Proteomes" id="UP001589774">
    <property type="component" value="Unassembled WGS sequence"/>
</dbReference>
<dbReference type="NCBIfam" id="TIGR02937">
    <property type="entry name" value="sigma70-ECF"/>
    <property type="match status" value="1"/>
</dbReference>
<dbReference type="InterPro" id="IPR000792">
    <property type="entry name" value="Tscrpt_reg_LuxR_C"/>
</dbReference>
<accession>A0ABV6HG97</accession>
<dbReference type="SUPFAM" id="SSF88946">
    <property type="entry name" value="Sigma2 domain of RNA polymerase sigma factors"/>
    <property type="match status" value="1"/>
</dbReference>
<reference evidence="6 7" key="1">
    <citation type="submission" date="2024-09" db="EMBL/GenBank/DDBJ databases">
        <authorList>
            <person name="Sun Q."/>
            <person name="Mori K."/>
        </authorList>
    </citation>
    <scope>NUCLEOTIDE SEQUENCE [LARGE SCALE GENOMIC DNA]</scope>
    <source>
        <strain evidence="6 7">CCM 7765</strain>
    </source>
</reference>
<dbReference type="InterPro" id="IPR036388">
    <property type="entry name" value="WH-like_DNA-bd_sf"/>
</dbReference>
<gene>
    <name evidence="6" type="ORF">ACFFI0_06150</name>
</gene>
<dbReference type="SMART" id="SM00421">
    <property type="entry name" value="HTH_LUXR"/>
    <property type="match status" value="1"/>
</dbReference>
<dbReference type="PANTHER" id="PTHR43133">
    <property type="entry name" value="RNA POLYMERASE ECF-TYPE SIGMA FACTO"/>
    <property type="match status" value="1"/>
</dbReference>
<dbReference type="Pfam" id="PF08281">
    <property type="entry name" value="Sigma70_r4_2"/>
    <property type="match status" value="1"/>
</dbReference>
<keyword evidence="2" id="KW-0805">Transcription regulation</keyword>
<evidence type="ECO:0000256" key="1">
    <source>
        <dbReference type="ARBA" id="ARBA00010641"/>
    </source>
</evidence>
<organism evidence="6 7">
    <name type="scientific">Olivibacter oleidegradans</name>
    <dbReference type="NCBI Taxonomy" id="760123"/>
    <lineage>
        <taxon>Bacteria</taxon>
        <taxon>Pseudomonadati</taxon>
        <taxon>Bacteroidota</taxon>
        <taxon>Sphingobacteriia</taxon>
        <taxon>Sphingobacteriales</taxon>
        <taxon>Sphingobacteriaceae</taxon>
        <taxon>Olivibacter</taxon>
    </lineage>
</organism>
<evidence type="ECO:0000313" key="6">
    <source>
        <dbReference type="EMBL" id="MFC0317880.1"/>
    </source>
</evidence>
<dbReference type="EMBL" id="JBHLWO010000001">
    <property type="protein sequence ID" value="MFC0317880.1"/>
    <property type="molecule type" value="Genomic_DNA"/>
</dbReference>
<feature type="domain" description="HTH luxR-type" evidence="5">
    <location>
        <begin position="131"/>
        <end position="187"/>
    </location>
</feature>
<dbReference type="InterPro" id="IPR039425">
    <property type="entry name" value="RNA_pol_sigma-70-like"/>
</dbReference>
<comment type="caution">
    <text evidence="6">The sequence shown here is derived from an EMBL/GenBank/DDBJ whole genome shotgun (WGS) entry which is preliminary data.</text>
</comment>
<dbReference type="Pfam" id="PF04542">
    <property type="entry name" value="Sigma70_r2"/>
    <property type="match status" value="1"/>
</dbReference>
<dbReference type="InterPro" id="IPR013249">
    <property type="entry name" value="RNA_pol_sigma70_r4_t2"/>
</dbReference>
<dbReference type="Gene3D" id="1.10.10.10">
    <property type="entry name" value="Winged helix-like DNA-binding domain superfamily/Winged helix DNA-binding domain"/>
    <property type="match status" value="1"/>
</dbReference>
<keyword evidence="4" id="KW-0804">Transcription</keyword>
<dbReference type="InterPro" id="IPR007627">
    <property type="entry name" value="RNA_pol_sigma70_r2"/>
</dbReference>
<dbReference type="RefSeq" id="WP_130854376.1">
    <property type="nucleotide sequence ID" value="NZ_JBHLWO010000001.1"/>
</dbReference>
<dbReference type="InterPro" id="IPR014284">
    <property type="entry name" value="RNA_pol_sigma-70_dom"/>
</dbReference>
<keyword evidence="3" id="KW-0731">Sigma factor</keyword>
<comment type="similarity">
    <text evidence="1">Belongs to the sigma-70 factor family. ECF subfamily.</text>
</comment>
<dbReference type="InterPro" id="IPR013325">
    <property type="entry name" value="RNA_pol_sigma_r2"/>
</dbReference>
<protein>
    <submittedName>
        <fullName evidence="6">RNA polymerase sigma factor</fullName>
    </submittedName>
</protein>
<evidence type="ECO:0000259" key="5">
    <source>
        <dbReference type="SMART" id="SM00421"/>
    </source>
</evidence>
<dbReference type="PANTHER" id="PTHR43133:SF46">
    <property type="entry name" value="RNA POLYMERASE SIGMA-70 FACTOR ECF SUBFAMILY"/>
    <property type="match status" value="1"/>
</dbReference>
<keyword evidence="7" id="KW-1185">Reference proteome</keyword>
<dbReference type="CDD" id="cd06171">
    <property type="entry name" value="Sigma70_r4"/>
    <property type="match status" value="1"/>
</dbReference>
<name>A0ABV6HG97_9SPHI</name>
<dbReference type="Gene3D" id="1.10.1740.10">
    <property type="match status" value="1"/>
</dbReference>
<dbReference type="SUPFAM" id="SSF88659">
    <property type="entry name" value="Sigma3 and sigma4 domains of RNA polymerase sigma factors"/>
    <property type="match status" value="1"/>
</dbReference>
<proteinExistence type="inferred from homology"/>
<evidence type="ECO:0000256" key="4">
    <source>
        <dbReference type="ARBA" id="ARBA00023163"/>
    </source>
</evidence>